<protein>
    <submittedName>
        <fullName evidence="1">Uncharacterized protein</fullName>
    </submittedName>
</protein>
<gene>
    <name evidence="1" type="ORF">BQ8482_210060</name>
</gene>
<keyword evidence="2" id="KW-1185">Reference proteome</keyword>
<dbReference type="EMBL" id="FUIG01000028">
    <property type="protein sequence ID" value="SJM31828.1"/>
    <property type="molecule type" value="Genomic_DNA"/>
</dbReference>
<reference evidence="2" key="1">
    <citation type="submission" date="2016-12" db="EMBL/GenBank/DDBJ databases">
        <authorList>
            <person name="Brunel B."/>
        </authorList>
    </citation>
    <scope>NUCLEOTIDE SEQUENCE [LARGE SCALE GENOMIC DNA]</scope>
</reference>
<evidence type="ECO:0000313" key="1">
    <source>
        <dbReference type="EMBL" id="SJM31828.1"/>
    </source>
</evidence>
<sequence length="59" mass="6570">MLVGDLFASDIEYHCLWPLQPLIPAPDADSIGFLQVSETNSNVASHSWALQHNICHYFG</sequence>
<dbReference type="AlphaFoldDB" id="A0A2P9AL05"/>
<organism evidence="1 2">
    <name type="scientific">Mesorhizobium delmotii</name>
    <dbReference type="NCBI Taxonomy" id="1631247"/>
    <lineage>
        <taxon>Bacteria</taxon>
        <taxon>Pseudomonadati</taxon>
        <taxon>Pseudomonadota</taxon>
        <taxon>Alphaproteobacteria</taxon>
        <taxon>Hyphomicrobiales</taxon>
        <taxon>Phyllobacteriaceae</taxon>
        <taxon>Mesorhizobium</taxon>
    </lineage>
</organism>
<proteinExistence type="predicted"/>
<dbReference type="Proteomes" id="UP000245698">
    <property type="component" value="Unassembled WGS sequence"/>
</dbReference>
<name>A0A2P9AL05_9HYPH</name>
<accession>A0A2P9AL05</accession>
<evidence type="ECO:0000313" key="2">
    <source>
        <dbReference type="Proteomes" id="UP000245698"/>
    </source>
</evidence>